<dbReference type="EMBL" id="QSDK01000009">
    <property type="protein sequence ID" value="RGY76298.1"/>
    <property type="molecule type" value="Genomic_DNA"/>
</dbReference>
<reference evidence="1 2" key="1">
    <citation type="submission" date="2018-08" db="EMBL/GenBank/DDBJ databases">
        <title>A genome reference for cultivated species of the human gut microbiota.</title>
        <authorList>
            <person name="Zou Y."/>
            <person name="Xue W."/>
            <person name="Luo G."/>
        </authorList>
    </citation>
    <scope>NUCLEOTIDE SEQUENCE [LARGE SCALE GENOMIC DNA]</scope>
    <source>
        <strain evidence="1 2">CF01-1</strain>
    </source>
</reference>
<accession>A0A413KC14</accession>
<dbReference type="InterPro" id="IPR010144">
    <property type="entry name" value="CRISPR-assoc_prot_Csd1-typ"/>
</dbReference>
<name>A0A413KC14_BIFPS</name>
<organism evidence="1 2">
    <name type="scientific">Bifidobacterium pseudocatenulatum</name>
    <dbReference type="NCBI Taxonomy" id="28026"/>
    <lineage>
        <taxon>Bacteria</taxon>
        <taxon>Bacillati</taxon>
        <taxon>Actinomycetota</taxon>
        <taxon>Actinomycetes</taxon>
        <taxon>Bifidobacteriales</taxon>
        <taxon>Bifidobacteriaceae</taxon>
        <taxon>Bifidobacterium</taxon>
    </lineage>
</organism>
<protein>
    <submittedName>
        <fullName evidence="1">Uncharacterized protein</fullName>
    </submittedName>
</protein>
<sequence length="295" mass="32217">MRLGTRAFSPQDKKQISIHALSGGIDCISGKKPINKISVPARFVKTSGIVPDFLCGNAEYMLGYNTEKPEHAVKAFQACAQLHMQILEGIDDPVASAVRAFFLQGPQWEIAKRLMGDCWESSLKMNFALQHVDGAQTIFVGDFPGIQKAWNTYYDQKGNDDKSSLVSSLVSGKLVVPEKTHPRIKNVAGAHPAGSALITFNAAAFCSHGAVQNENAPMSKREAYEYTTALNTLLADESRVQRIGNDTVISWACCGNAVYSDLFSGLYSSETQSNGLDEKTIQKDSKSSWTKFSVH</sequence>
<dbReference type="AlphaFoldDB" id="A0A413KC14"/>
<dbReference type="Pfam" id="PF09709">
    <property type="entry name" value="Cas_Csd1"/>
    <property type="match status" value="1"/>
</dbReference>
<evidence type="ECO:0000313" key="1">
    <source>
        <dbReference type="EMBL" id="RGY76298.1"/>
    </source>
</evidence>
<dbReference type="Proteomes" id="UP000284163">
    <property type="component" value="Unassembled WGS sequence"/>
</dbReference>
<evidence type="ECO:0000313" key="2">
    <source>
        <dbReference type="Proteomes" id="UP000284163"/>
    </source>
</evidence>
<comment type="caution">
    <text evidence="1">The sequence shown here is derived from an EMBL/GenBank/DDBJ whole genome shotgun (WGS) entry which is preliminary data.</text>
</comment>
<gene>
    <name evidence="1" type="ORF">DXA22_07050</name>
</gene>
<proteinExistence type="predicted"/>